<accession>A0ABN2K0T4</accession>
<feature type="signal peptide" evidence="1">
    <location>
        <begin position="1"/>
        <end position="22"/>
    </location>
</feature>
<protein>
    <submittedName>
        <fullName evidence="2">Uncharacterized protein</fullName>
    </submittedName>
</protein>
<dbReference type="Proteomes" id="UP001501475">
    <property type="component" value="Unassembled WGS sequence"/>
</dbReference>
<evidence type="ECO:0000313" key="3">
    <source>
        <dbReference type="Proteomes" id="UP001501475"/>
    </source>
</evidence>
<evidence type="ECO:0000256" key="1">
    <source>
        <dbReference type="SAM" id="SignalP"/>
    </source>
</evidence>
<dbReference type="PROSITE" id="PS51257">
    <property type="entry name" value="PROKAR_LIPOPROTEIN"/>
    <property type="match status" value="1"/>
</dbReference>
<comment type="caution">
    <text evidence="2">The sequence shown here is derived from an EMBL/GenBank/DDBJ whole genome shotgun (WGS) entry which is preliminary data.</text>
</comment>
<gene>
    <name evidence="2" type="ORF">GCM10009810_03110</name>
</gene>
<keyword evidence="1" id="KW-0732">Signal</keyword>
<proteinExistence type="predicted"/>
<keyword evidence="3" id="KW-1185">Reference proteome</keyword>
<evidence type="ECO:0000313" key="2">
    <source>
        <dbReference type="EMBL" id="GAA1745915.1"/>
    </source>
</evidence>
<organism evidence="2 3">
    <name type="scientific">Nostocoides vanveenii</name>
    <dbReference type="NCBI Taxonomy" id="330835"/>
    <lineage>
        <taxon>Bacteria</taxon>
        <taxon>Bacillati</taxon>
        <taxon>Actinomycetota</taxon>
        <taxon>Actinomycetes</taxon>
        <taxon>Micrococcales</taxon>
        <taxon>Intrasporangiaceae</taxon>
        <taxon>Nostocoides</taxon>
    </lineage>
</organism>
<sequence>MYARTQLTALVFAAATALTACGGGGGSSTTSAAATTPPATTAAATTSAASSAPATDTASGAGLPGNLEGCMDAANVGLAMAGVGLEGLTGKFDQAAFDKAFPAGTIDKLPNGLKDLYTAAETAAKDIVGKSGTEAMNATTAYTDKLTAYSEALGKVCS</sequence>
<name>A0ABN2K0T4_9MICO</name>
<dbReference type="RefSeq" id="WP_344061126.1">
    <property type="nucleotide sequence ID" value="NZ_BAAAPN010000009.1"/>
</dbReference>
<feature type="chain" id="PRO_5046690534" evidence="1">
    <location>
        <begin position="23"/>
        <end position="158"/>
    </location>
</feature>
<dbReference type="EMBL" id="BAAAPN010000009">
    <property type="protein sequence ID" value="GAA1745915.1"/>
    <property type="molecule type" value="Genomic_DNA"/>
</dbReference>
<reference evidence="2 3" key="1">
    <citation type="journal article" date="2019" name="Int. J. Syst. Evol. Microbiol.">
        <title>The Global Catalogue of Microorganisms (GCM) 10K type strain sequencing project: providing services to taxonomists for standard genome sequencing and annotation.</title>
        <authorList>
            <consortium name="The Broad Institute Genomics Platform"/>
            <consortium name="The Broad Institute Genome Sequencing Center for Infectious Disease"/>
            <person name="Wu L."/>
            <person name="Ma J."/>
        </authorList>
    </citation>
    <scope>NUCLEOTIDE SEQUENCE [LARGE SCALE GENOMIC DNA]</scope>
    <source>
        <strain evidence="2 3">JCM 15591</strain>
    </source>
</reference>